<dbReference type="AlphaFoldDB" id="A0A9P1GP93"/>
<feature type="region of interest" description="Disordered" evidence="1">
    <location>
        <begin position="334"/>
        <end position="383"/>
    </location>
</feature>
<reference evidence="2" key="1">
    <citation type="submission" date="2022-10" db="EMBL/GenBank/DDBJ databases">
        <authorList>
            <person name="Chen Y."/>
            <person name="Dougan E. K."/>
            <person name="Chan C."/>
            <person name="Rhodes N."/>
            <person name="Thang M."/>
        </authorList>
    </citation>
    <scope>NUCLEOTIDE SEQUENCE</scope>
</reference>
<evidence type="ECO:0000313" key="4">
    <source>
        <dbReference type="Proteomes" id="UP001152797"/>
    </source>
</evidence>
<protein>
    <submittedName>
        <fullName evidence="2">Uncharacterized protein</fullName>
    </submittedName>
</protein>
<dbReference type="EMBL" id="CAMXCT010006699">
    <property type="protein sequence ID" value="CAI4018522.1"/>
    <property type="molecule type" value="Genomic_DNA"/>
</dbReference>
<evidence type="ECO:0000256" key="1">
    <source>
        <dbReference type="SAM" id="MobiDB-lite"/>
    </source>
</evidence>
<dbReference type="EMBL" id="CAMXCT030006699">
    <property type="protein sequence ID" value="CAL4805834.1"/>
    <property type="molecule type" value="Genomic_DNA"/>
</dbReference>
<feature type="region of interest" description="Disordered" evidence="1">
    <location>
        <begin position="96"/>
        <end position="119"/>
    </location>
</feature>
<organism evidence="2">
    <name type="scientific">Cladocopium goreaui</name>
    <dbReference type="NCBI Taxonomy" id="2562237"/>
    <lineage>
        <taxon>Eukaryota</taxon>
        <taxon>Sar</taxon>
        <taxon>Alveolata</taxon>
        <taxon>Dinophyceae</taxon>
        <taxon>Suessiales</taxon>
        <taxon>Symbiodiniaceae</taxon>
        <taxon>Cladocopium</taxon>
    </lineage>
</organism>
<name>A0A9P1GP93_9DINO</name>
<keyword evidence="4" id="KW-1185">Reference proteome</keyword>
<dbReference type="EMBL" id="CAMXCT020006699">
    <property type="protein sequence ID" value="CAL1171897.1"/>
    <property type="molecule type" value="Genomic_DNA"/>
</dbReference>
<gene>
    <name evidence="2" type="ORF">C1SCF055_LOCUS43077</name>
</gene>
<comment type="caution">
    <text evidence="2">The sequence shown here is derived from an EMBL/GenBank/DDBJ whole genome shotgun (WGS) entry which is preliminary data.</text>
</comment>
<dbReference type="Proteomes" id="UP001152797">
    <property type="component" value="Unassembled WGS sequence"/>
</dbReference>
<reference evidence="3" key="2">
    <citation type="submission" date="2024-04" db="EMBL/GenBank/DDBJ databases">
        <authorList>
            <person name="Chen Y."/>
            <person name="Shah S."/>
            <person name="Dougan E. K."/>
            <person name="Thang M."/>
            <person name="Chan C."/>
        </authorList>
    </citation>
    <scope>NUCLEOTIDE SEQUENCE [LARGE SCALE GENOMIC DNA]</scope>
</reference>
<accession>A0A9P1GP93</accession>
<feature type="compositionally biased region" description="Basic and acidic residues" evidence="1">
    <location>
        <begin position="371"/>
        <end position="381"/>
    </location>
</feature>
<sequence length="494" mass="56936">MENKTEGEDLGAWGSWFSRGYEDKPAPMPAFILQKAKFLQENENDDWQIYPTRDGDTLWNSTAHFETATKPRYVQGIFQALSILAIHKEEENEKQILAQKKKRTASTSPPKSEKRVPVVPDGDVNIKDRVFLHTDGDGKWYVVRPFDLRQALLPYDDPILSIRHYVGKSEEKDVYVITVRMEYLRRGRPLKATKWSVEDVSRYMQYFLHNKEKGEDCGVFAKYFTPGPRGEKSPFPEEMLEWERLQNKGESRGSKRLEKSLSKTLLEYDSFPTTGYEGELQGKRFVITHPDLKLIAASDDEFEVFVTADGDTVWNGKEQDPEYVYKILEQMREEAADKDVGDENASEDDLQPLQDNDMFAPEESEDNTGGNKKEDEKEDPQKAVLCKIKPEEKVFLHKEDDEWFLVRPSDNVMVELKYSDPILHPIKVGDKWVLICDSKSKESGSKSKFTESLLGSRRAKQVSGDVLVQECEKSGAYTLWITTKINLHLLNRCY</sequence>
<evidence type="ECO:0000313" key="2">
    <source>
        <dbReference type="EMBL" id="CAI4018522.1"/>
    </source>
</evidence>
<proteinExistence type="predicted"/>
<evidence type="ECO:0000313" key="3">
    <source>
        <dbReference type="EMBL" id="CAL1171897.1"/>
    </source>
</evidence>